<comment type="similarity">
    <text evidence="1">Belongs to the metallophosphoesterase superfamily. YfcE family.</text>
</comment>
<evidence type="ECO:0000313" key="4">
    <source>
        <dbReference type="Proteomes" id="UP000030661"/>
    </source>
</evidence>
<sequence length="231" mass="26012">MIGILSDAHGNAPAFDQAVRLLKKIGVERFVFLGDAVGYIPLRDVIKSLQKLDLKIQCVRGNHENMLLQGICDAEREDVYKLSVVRSTLEREELDFLQKWPTHHVETVVGKRLLFVHGSPSDYINGYMYIDTDLSMFDESSDFVFIGHSHHPFVRHHGRVCYVNVGSCGMPRDDGRFGAAATFDPESGLVRIVRFDITEATRKALWNASGVHASVKAIFARRKTSVYGDFL</sequence>
<dbReference type="InterPro" id="IPR050126">
    <property type="entry name" value="Ap4A_hydrolase"/>
</dbReference>
<dbReference type="Gene3D" id="3.60.21.10">
    <property type="match status" value="1"/>
</dbReference>
<dbReference type="eggNOG" id="COG0639">
    <property type="taxonomic scope" value="Bacteria"/>
</dbReference>
<evidence type="ECO:0000313" key="3">
    <source>
        <dbReference type="EMBL" id="GAK60661.1"/>
    </source>
</evidence>
<evidence type="ECO:0000256" key="1">
    <source>
        <dbReference type="ARBA" id="ARBA00008950"/>
    </source>
</evidence>
<dbReference type="HOGENOM" id="CLU_074761_1_1_0"/>
<dbReference type="STRING" id="1499967.U27_00558"/>
<dbReference type="GO" id="GO:0005737">
    <property type="term" value="C:cytoplasm"/>
    <property type="evidence" value="ECO:0007669"/>
    <property type="project" value="TreeGrafter"/>
</dbReference>
<organism evidence="3">
    <name type="scientific">Vecturithrix granuli</name>
    <dbReference type="NCBI Taxonomy" id="1499967"/>
    <lineage>
        <taxon>Bacteria</taxon>
        <taxon>Candidatus Moduliflexota</taxon>
        <taxon>Candidatus Vecturitrichia</taxon>
        <taxon>Candidatus Vecturitrichales</taxon>
        <taxon>Candidatus Vecturitrichaceae</taxon>
        <taxon>Candidatus Vecturithrix</taxon>
    </lineage>
</organism>
<protein>
    <submittedName>
        <fullName evidence="3">Uncharacterized conserved protein</fullName>
    </submittedName>
</protein>
<accession>A0A081C7V6</accession>
<dbReference type="PANTHER" id="PTHR42850">
    <property type="entry name" value="METALLOPHOSPHOESTERASE"/>
    <property type="match status" value="1"/>
</dbReference>
<dbReference type="PIRSF" id="PIRSF000883">
    <property type="entry name" value="Pesterase_MJ0912"/>
    <property type="match status" value="1"/>
</dbReference>
<dbReference type="EMBL" id="DF820474">
    <property type="protein sequence ID" value="GAK60661.1"/>
    <property type="molecule type" value="Genomic_DNA"/>
</dbReference>
<dbReference type="PANTHER" id="PTHR42850:SF2">
    <property type="entry name" value="BLL5683 PROTEIN"/>
    <property type="match status" value="1"/>
</dbReference>
<evidence type="ECO:0000259" key="2">
    <source>
        <dbReference type="Pfam" id="PF12850"/>
    </source>
</evidence>
<reference evidence="3" key="1">
    <citation type="journal article" date="2015" name="PeerJ">
        <title>First genomic representation of candidate bacterial phylum KSB3 points to enhanced environmental sensing as a trigger of wastewater bulking.</title>
        <authorList>
            <person name="Sekiguchi Y."/>
            <person name="Ohashi A."/>
            <person name="Parks D.H."/>
            <person name="Yamauchi T."/>
            <person name="Tyson G.W."/>
            <person name="Hugenholtz P."/>
        </authorList>
    </citation>
    <scope>NUCLEOTIDE SEQUENCE [LARGE SCALE GENOMIC DNA]</scope>
</reference>
<dbReference type="Proteomes" id="UP000030661">
    <property type="component" value="Unassembled WGS sequence"/>
</dbReference>
<dbReference type="InterPro" id="IPR024654">
    <property type="entry name" value="Calcineurin-like_PHP_lpxH"/>
</dbReference>
<name>A0A081C7V6_VECG1</name>
<dbReference type="Pfam" id="PF12850">
    <property type="entry name" value="Metallophos_2"/>
    <property type="match status" value="1"/>
</dbReference>
<dbReference type="AlphaFoldDB" id="A0A081C7V6"/>
<dbReference type="GO" id="GO:0016791">
    <property type="term" value="F:phosphatase activity"/>
    <property type="evidence" value="ECO:0007669"/>
    <property type="project" value="TreeGrafter"/>
</dbReference>
<dbReference type="InterPro" id="IPR011152">
    <property type="entry name" value="Pesterase_MJ0912"/>
</dbReference>
<gene>
    <name evidence="3" type="ORF">U27_00558</name>
</gene>
<dbReference type="SUPFAM" id="SSF56300">
    <property type="entry name" value="Metallo-dependent phosphatases"/>
    <property type="match status" value="1"/>
</dbReference>
<feature type="domain" description="Calcineurin-like phosphoesterase" evidence="2">
    <location>
        <begin position="2"/>
        <end position="183"/>
    </location>
</feature>
<proteinExistence type="inferred from homology"/>
<keyword evidence="4" id="KW-1185">Reference proteome</keyword>
<dbReference type="InterPro" id="IPR029052">
    <property type="entry name" value="Metallo-depent_PP-like"/>
</dbReference>